<dbReference type="InterPro" id="IPR023696">
    <property type="entry name" value="Ureohydrolase_dom_sf"/>
</dbReference>
<proteinExistence type="inferred from homology"/>
<dbReference type="CDD" id="cd11599">
    <property type="entry name" value="HDAC_classII_2"/>
    <property type="match status" value="1"/>
</dbReference>
<accession>A0A9X3E4Y1</accession>
<name>A0A9X3E4Y1_9HYPH</name>
<dbReference type="EMBL" id="JAPKNK010000007">
    <property type="protein sequence ID" value="MCX5570832.1"/>
    <property type="molecule type" value="Genomic_DNA"/>
</dbReference>
<reference evidence="3" key="1">
    <citation type="submission" date="2022-11" db="EMBL/GenBank/DDBJ databases">
        <title>Biodiversity and phylogenetic relationships of bacteria.</title>
        <authorList>
            <person name="Machado R.A.R."/>
            <person name="Bhat A."/>
            <person name="Loulou A."/>
            <person name="Kallel S."/>
        </authorList>
    </citation>
    <scope>NUCLEOTIDE SEQUENCE</scope>
    <source>
        <strain evidence="3">K-TC2</strain>
    </source>
</reference>
<dbReference type="Gene3D" id="3.40.800.20">
    <property type="entry name" value="Histone deacetylase domain"/>
    <property type="match status" value="1"/>
</dbReference>
<dbReference type="AlphaFoldDB" id="A0A9X3E4Y1"/>
<gene>
    <name evidence="3" type="ORF">OSH07_16620</name>
</gene>
<dbReference type="GO" id="GO:0040029">
    <property type="term" value="P:epigenetic regulation of gene expression"/>
    <property type="evidence" value="ECO:0007669"/>
    <property type="project" value="TreeGrafter"/>
</dbReference>
<organism evidence="3 4">
    <name type="scientific">Kaistia nematophila</name>
    <dbReference type="NCBI Taxonomy" id="2994654"/>
    <lineage>
        <taxon>Bacteria</taxon>
        <taxon>Pseudomonadati</taxon>
        <taxon>Pseudomonadota</taxon>
        <taxon>Alphaproteobacteria</taxon>
        <taxon>Hyphomicrobiales</taxon>
        <taxon>Kaistiaceae</taxon>
        <taxon>Kaistia</taxon>
    </lineage>
</organism>
<sequence>MSTLLIHHPVFAEHLVPFGHPERPERIQAVEEALAGDRFSALVREEARMADVEMILLCHPQSHLDAMRHYSPSESMIRIDADTTMSPKTLEAALIAVGGACQAVDAVLDGDAKNAFCAMRPPGHHAEPDRAMGFCFFNQAAIAARHAQRGHGVGRVAVVDWDVHHGNGTQAIFWDDPSVLYASTHQMPLYPGTGAASERGAGNIVNAPLAPGADGEDFRAAFDGSILPALERFAPELVIISAGFDAHSRDPLAQLELVEADFAWATDRLMDLADRHAHGRIVSILEGGYDLKALAASTAVHVEALMHAG</sequence>
<dbReference type="RefSeq" id="WP_266339799.1">
    <property type="nucleotide sequence ID" value="NZ_JAPKNK010000007.1"/>
</dbReference>
<evidence type="ECO:0000313" key="3">
    <source>
        <dbReference type="EMBL" id="MCX5570832.1"/>
    </source>
</evidence>
<dbReference type="PRINTS" id="PR01270">
    <property type="entry name" value="HDASUPER"/>
</dbReference>
<dbReference type="PANTHER" id="PTHR10625:SF10">
    <property type="entry name" value="HISTONE DEACETYLASE HDAC1"/>
    <property type="match status" value="1"/>
</dbReference>
<evidence type="ECO:0000256" key="1">
    <source>
        <dbReference type="ARBA" id="ARBA00005947"/>
    </source>
</evidence>
<dbReference type="Pfam" id="PF00850">
    <property type="entry name" value="Hist_deacetyl"/>
    <property type="match status" value="1"/>
</dbReference>
<keyword evidence="4" id="KW-1185">Reference proteome</keyword>
<evidence type="ECO:0000259" key="2">
    <source>
        <dbReference type="Pfam" id="PF00850"/>
    </source>
</evidence>
<dbReference type="InterPro" id="IPR037138">
    <property type="entry name" value="His_deacetylse_dom_sf"/>
</dbReference>
<evidence type="ECO:0000313" key="4">
    <source>
        <dbReference type="Proteomes" id="UP001144805"/>
    </source>
</evidence>
<feature type="domain" description="Histone deacetylase" evidence="2">
    <location>
        <begin position="20"/>
        <end position="305"/>
    </location>
</feature>
<dbReference type="Proteomes" id="UP001144805">
    <property type="component" value="Unassembled WGS sequence"/>
</dbReference>
<dbReference type="InterPro" id="IPR023801">
    <property type="entry name" value="His_deacetylse_dom"/>
</dbReference>
<dbReference type="InterPro" id="IPR000286">
    <property type="entry name" value="HDACs"/>
</dbReference>
<comment type="caution">
    <text evidence="3">The sequence shown here is derived from an EMBL/GenBank/DDBJ whole genome shotgun (WGS) entry which is preliminary data.</text>
</comment>
<dbReference type="GO" id="GO:0004407">
    <property type="term" value="F:histone deacetylase activity"/>
    <property type="evidence" value="ECO:0007669"/>
    <property type="project" value="TreeGrafter"/>
</dbReference>
<dbReference type="SUPFAM" id="SSF52768">
    <property type="entry name" value="Arginase/deacetylase"/>
    <property type="match status" value="1"/>
</dbReference>
<protein>
    <submittedName>
        <fullName evidence="3">Histone deacetylase family protein</fullName>
    </submittedName>
</protein>
<dbReference type="PANTHER" id="PTHR10625">
    <property type="entry name" value="HISTONE DEACETYLASE HDAC1-RELATED"/>
    <property type="match status" value="1"/>
</dbReference>
<comment type="similarity">
    <text evidence="1">Belongs to the histone deacetylase family.</text>
</comment>